<feature type="compositionally biased region" description="Polar residues" evidence="1">
    <location>
        <begin position="644"/>
        <end position="658"/>
    </location>
</feature>
<feature type="region of interest" description="Disordered" evidence="1">
    <location>
        <begin position="1681"/>
        <end position="1741"/>
    </location>
</feature>
<organism evidence="3 4">
    <name type="scientific">Diploptera punctata</name>
    <name type="common">Pacific beetle cockroach</name>
    <dbReference type="NCBI Taxonomy" id="6984"/>
    <lineage>
        <taxon>Eukaryota</taxon>
        <taxon>Metazoa</taxon>
        <taxon>Ecdysozoa</taxon>
        <taxon>Arthropoda</taxon>
        <taxon>Hexapoda</taxon>
        <taxon>Insecta</taxon>
        <taxon>Pterygota</taxon>
        <taxon>Neoptera</taxon>
        <taxon>Polyneoptera</taxon>
        <taxon>Dictyoptera</taxon>
        <taxon>Blattodea</taxon>
        <taxon>Blaberoidea</taxon>
        <taxon>Blaberidae</taxon>
        <taxon>Diplopterinae</taxon>
        <taxon>Diploptera</taxon>
    </lineage>
</organism>
<reference evidence="3" key="2">
    <citation type="submission" date="2023-05" db="EMBL/GenBank/DDBJ databases">
        <authorList>
            <person name="Fouks B."/>
        </authorList>
    </citation>
    <scope>NUCLEOTIDE SEQUENCE</scope>
    <source>
        <strain evidence="3">Stay&amp;Tobe</strain>
        <tissue evidence="3">Testes</tissue>
    </source>
</reference>
<feature type="region of interest" description="Disordered" evidence="1">
    <location>
        <begin position="1817"/>
        <end position="1838"/>
    </location>
</feature>
<feature type="region of interest" description="Disordered" evidence="1">
    <location>
        <begin position="639"/>
        <end position="695"/>
    </location>
</feature>
<feature type="compositionally biased region" description="Polar residues" evidence="1">
    <location>
        <begin position="1123"/>
        <end position="1132"/>
    </location>
</feature>
<feature type="compositionally biased region" description="Basic and acidic residues" evidence="1">
    <location>
        <begin position="1681"/>
        <end position="1697"/>
    </location>
</feature>
<feature type="region of interest" description="Disordered" evidence="1">
    <location>
        <begin position="25"/>
        <end position="148"/>
    </location>
</feature>
<evidence type="ECO:0000256" key="1">
    <source>
        <dbReference type="SAM" id="MobiDB-lite"/>
    </source>
</evidence>
<gene>
    <name evidence="3" type="ORF">L9F63_011446</name>
</gene>
<dbReference type="Proteomes" id="UP001233999">
    <property type="component" value="Unassembled WGS sequence"/>
</dbReference>
<feature type="compositionally biased region" description="Polar residues" evidence="1">
    <location>
        <begin position="1337"/>
        <end position="1346"/>
    </location>
</feature>
<name>A0AAD8AG71_DIPPU</name>
<sequence>MSSLVLVQLPTMEGLFVKHFLSRTVSTTPRARPAQATEQATTMERTSEGSTLHQVRTSGGEDWSDGGRSPLSPGPGLMYSSTNRTKEKEHSEKKKKWSLGGLFRRRKKEIGSESSSQDEEEETPRKGFLARRRSRREKRKPRTNKSAVTFDHIVVNPLAQTLKPHARSERVEEVNGCARDANGNNVMRSKDLPHVEDASRRELQSGGSVDRLSSKSSRDSYQRHARQDSSLSRNSSGGSGSLEQGTGTRRGRRAVKARAEALRDRQRAESSSEEGEVTAGSSLSRFKSDDTLSVSLQRDSSLNRRSRLARTERYIKRLSRDEECILKREAAELEFQRQQRLCKSDAEGSFNKSISRNKIIPGTNRWTGVGVYHESSDLEHPKMYIRGSSATPSPGHSPLVRHKNIVHYTNSAPASGTVGFDGTTSTFPPSHAIHYATPVTTNSLDRKTPQHNVRPRGPSPLLVSNRSAESIPNVGIPRARINDYRHAKQNYDYITSVRNERDYIEFQQPGQRSLSFDSNIHRVMPNYSSGTSPIPDANDVMVVQFPVARLPPAFQQSRSANITSGFVAIKQIPPPPPPPRDPQRRLLGQSQDSIRPMSFASDNGQQRYLHKDVHISSDGVTPFAIPPLGHHPSAELPISDVSWAPNNQRRSNSDNQLATHRFGPHPHAFNPLSRPRPSSGTPESMKPLTHPYGGHGTKFVIRTTPSSDTYISPPNHTGQQQQFQYFADQQPRSRRPIHIQYNASTTSNNDQPYLSDSQVLLVKPPHHQEKRNPMQHATEFWRQKDQEGTHKQKKAIPTSPRLQMRQINRTERSRSNSPRPRELPTGLAQSSDSTSRLSKSSKVRVSPLSIPSVKQADSLSSLSGNSDISSPMQMNTCKFSPDIPIIDNLDSGGNDSLRKKENQSAHRPLSMVLENSEGTEHSQTPEKVKESPVESVPQKEQPAQSVAKIAPPTPPSRRYSRQSSTSSLEAADWMSEDAPTSEDGKKKKRKSSNLEDALTELEAIYKSLRLGDEDLLDRAERRDLPTPHQKLSDSSPSEKRYPISSSLSTSRGAESDSGYNYSWGSSSFESLFDGGEPPPRRRAPSLRRSGIPDKVMDDMAYRRLHPKERPGSQDIRNVMSQTGSYLESSPVSAATDGTFEDSPQKPLYGPLNQEPDITLDDVVYRNIRHANNTLKVLDPQPPFGIPIGPIAPAPNSDYLHAVPGDVYRSMFKPRKTPDVVKDDLAYRNLRKDDKDPAFNLPHVTDEVGVLLTPLTKPMTHIKNENFSLRKRRAVRSLSANIQSLVTRESLSLVSRDIDQDFEKAQSLSDLPDALQVAQKILEGNKVIGGGSIKIRNLTSGSPVQRSSDQENEIRHPESRRYCGSPGASWVERANLTDIGDRSSFFASTSTETLTDSRANLLQQESSKKRGSWQKKLRVFIPPTGENNDIDAGSDTVHQQRPPPPPTPERNSSRLVTESHIKPPPPPTPERSSSRRPSLDQSKILVSLAQLPPSADRDSPRQISRPTPPHTPGEESKLMDKRSARNSREIKIGKLSPKSDESLPVPEVVPGSPLDEQQLENLLSALAREARATSEKLEKELEDLRTEDMAKTREETTKENRISSDEIDSNISAGERAASQKEGHGIEKNNTHIKENIKDLSVQSQETIRQEEVHKYHVELQVQISEPQGKIICKTNEIKVESDDISDVQKSDQGDHEPSNGIQLSENQDKGANTGGVKNMESSISTSTCPNANSEGKTSNCQSMESVLAENKIPSQNSVYSLPVLVVEEEKSSESEVRSQDTSFCNMKESISSSNSIVSLDVGNDLVIGEDIPFIDSSDRKSLSKSPVNDGASKNCSTKDPPNTCGTKLGVVDDKSDCKCETSNISVKNAVEETPSPVAHDSCEESVQCDVQCSSLDRSSEQMSDDFCSCKEEGEEASGSAPAAGWYCHPTDPASVLVACSYCIACAHHFIGLDFLTVIGIILAIISLVAAFIL</sequence>
<evidence type="ECO:0000256" key="2">
    <source>
        <dbReference type="SAM" id="Phobius"/>
    </source>
</evidence>
<feature type="region of interest" description="Disordered" evidence="1">
    <location>
        <begin position="1123"/>
        <end position="1153"/>
    </location>
</feature>
<feature type="compositionally biased region" description="Basic and acidic residues" evidence="1">
    <location>
        <begin position="1511"/>
        <end position="1540"/>
    </location>
</feature>
<feature type="compositionally biased region" description="Basic and acidic residues" evidence="1">
    <location>
        <begin position="212"/>
        <end position="227"/>
    </location>
</feature>
<feature type="compositionally biased region" description="Basic and acidic residues" evidence="1">
    <location>
        <begin position="1589"/>
        <end position="1603"/>
    </location>
</feature>
<feature type="compositionally biased region" description="Basic and acidic residues" evidence="1">
    <location>
        <begin position="918"/>
        <end position="932"/>
    </location>
</feature>
<dbReference type="EMBL" id="JASPKZ010001588">
    <property type="protein sequence ID" value="KAJ9597692.1"/>
    <property type="molecule type" value="Genomic_DNA"/>
</dbReference>
<feature type="region of interest" description="Disordered" evidence="1">
    <location>
        <begin position="1071"/>
        <end position="1093"/>
    </location>
</feature>
<feature type="transmembrane region" description="Helical" evidence="2">
    <location>
        <begin position="1949"/>
        <end position="1972"/>
    </location>
</feature>
<feature type="region of interest" description="Disordered" evidence="1">
    <location>
        <begin position="1337"/>
        <end position="1365"/>
    </location>
</feature>
<feature type="compositionally biased region" description="Basic and acidic residues" evidence="1">
    <location>
        <begin position="188"/>
        <end position="203"/>
    </location>
</feature>
<feature type="compositionally biased region" description="Basic residues" evidence="1">
    <location>
        <begin position="93"/>
        <end position="108"/>
    </location>
</feature>
<keyword evidence="2" id="KW-1133">Transmembrane helix</keyword>
<comment type="caution">
    <text evidence="3">The sequence shown here is derived from an EMBL/GenBank/DDBJ whole genome shotgun (WGS) entry which is preliminary data.</text>
</comment>
<feature type="compositionally biased region" description="Polar residues" evidence="1">
    <location>
        <begin position="1823"/>
        <end position="1838"/>
    </location>
</feature>
<feature type="compositionally biased region" description="Basic residues" evidence="1">
    <location>
        <begin position="128"/>
        <end position="143"/>
    </location>
</feature>
<feature type="compositionally biased region" description="Basic and acidic residues" evidence="1">
    <location>
        <begin position="1347"/>
        <end position="1360"/>
    </location>
</feature>
<feature type="region of interest" description="Disordered" evidence="1">
    <location>
        <begin position="442"/>
        <end position="465"/>
    </location>
</feature>
<accession>A0AAD8AG71</accession>
<feature type="compositionally biased region" description="Basic residues" evidence="1">
    <location>
        <begin position="1408"/>
        <end position="1417"/>
    </location>
</feature>
<keyword evidence="2" id="KW-0472">Membrane</keyword>
<keyword evidence="2" id="KW-0812">Transmembrane</keyword>
<feature type="compositionally biased region" description="Polar residues" evidence="1">
    <location>
        <begin position="1043"/>
        <end position="1056"/>
    </location>
</feature>
<evidence type="ECO:0000313" key="4">
    <source>
        <dbReference type="Proteomes" id="UP001233999"/>
    </source>
</evidence>
<feature type="region of interest" description="Disordered" evidence="1">
    <location>
        <begin position="783"/>
        <end position="996"/>
    </location>
</feature>
<protein>
    <submittedName>
        <fullName evidence="3">Uncharacterized protein</fullName>
    </submittedName>
</protein>
<keyword evidence="4" id="KW-1185">Reference proteome</keyword>
<feature type="compositionally biased region" description="Polar residues" evidence="1">
    <location>
        <begin position="1719"/>
        <end position="1741"/>
    </location>
</feature>
<feature type="compositionally biased region" description="Low complexity" evidence="1">
    <location>
        <begin position="857"/>
        <end position="870"/>
    </location>
</feature>
<evidence type="ECO:0000313" key="3">
    <source>
        <dbReference type="EMBL" id="KAJ9597692.1"/>
    </source>
</evidence>
<feature type="compositionally biased region" description="Low complexity" evidence="1">
    <location>
        <begin position="66"/>
        <end position="77"/>
    </location>
</feature>
<feature type="compositionally biased region" description="Basic and acidic residues" evidence="1">
    <location>
        <begin position="257"/>
        <end position="270"/>
    </location>
</feature>
<feature type="region of interest" description="Disordered" evidence="1">
    <location>
        <begin position="1388"/>
        <end position="1552"/>
    </location>
</feature>
<feature type="region of interest" description="Disordered" evidence="1">
    <location>
        <begin position="164"/>
        <end position="282"/>
    </location>
</feature>
<feature type="compositionally biased region" description="Polar residues" evidence="1">
    <location>
        <begin position="1388"/>
        <end position="1404"/>
    </location>
</feature>
<proteinExistence type="predicted"/>
<feature type="region of interest" description="Disordered" evidence="1">
    <location>
        <begin position="1589"/>
        <end position="1624"/>
    </location>
</feature>
<feature type="compositionally biased region" description="Polar residues" evidence="1">
    <location>
        <begin position="36"/>
        <end position="57"/>
    </location>
</feature>
<reference evidence="3" key="1">
    <citation type="journal article" date="2023" name="IScience">
        <title>Live-bearing cockroach genome reveals convergent evolutionary mechanisms linked to viviparity in insects and beyond.</title>
        <authorList>
            <person name="Fouks B."/>
            <person name="Harrison M.C."/>
            <person name="Mikhailova A.A."/>
            <person name="Marchal E."/>
            <person name="English S."/>
            <person name="Carruthers M."/>
            <person name="Jennings E.C."/>
            <person name="Chiamaka E.L."/>
            <person name="Frigard R.A."/>
            <person name="Pippel M."/>
            <person name="Attardo G.M."/>
            <person name="Benoit J.B."/>
            <person name="Bornberg-Bauer E."/>
            <person name="Tobe S.S."/>
        </authorList>
    </citation>
    <scope>NUCLEOTIDE SEQUENCE</scope>
    <source>
        <strain evidence="3">Stay&amp;Tobe</strain>
    </source>
</reference>
<feature type="region of interest" description="Disordered" evidence="1">
    <location>
        <begin position="1017"/>
        <end position="1056"/>
    </location>
</feature>
<feature type="compositionally biased region" description="Basic and acidic residues" evidence="1">
    <location>
        <begin position="808"/>
        <end position="822"/>
    </location>
</feature>
<feature type="compositionally biased region" description="Low complexity" evidence="1">
    <location>
        <begin position="830"/>
        <end position="849"/>
    </location>
</feature>